<dbReference type="RefSeq" id="WP_166340150.1">
    <property type="nucleotide sequence ID" value="NZ_WPCR01000011.1"/>
</dbReference>
<accession>A0ABX0IPG2</accession>
<evidence type="ECO:0000313" key="2">
    <source>
        <dbReference type="Proteomes" id="UP000636394"/>
    </source>
</evidence>
<reference evidence="1 2" key="1">
    <citation type="submission" date="2019-11" db="EMBL/GenBank/DDBJ databases">
        <title>Eggerthellaceae novel genus isolated from the rectal contents of marmort.</title>
        <authorList>
            <person name="Zhang G."/>
        </authorList>
    </citation>
    <scope>NUCLEOTIDE SEQUENCE [LARGE SCALE GENOMIC DNA]</scope>
    <source>
        <strain evidence="2">zg-886</strain>
    </source>
</reference>
<gene>
    <name evidence="1" type="ORF">GMI68_08245</name>
</gene>
<dbReference type="Pfam" id="PF19605">
    <property type="entry name" value="DUF6110"/>
    <property type="match status" value="1"/>
</dbReference>
<dbReference type="InterPro" id="IPR046092">
    <property type="entry name" value="DUF6110"/>
</dbReference>
<proteinExistence type="predicted"/>
<evidence type="ECO:0000313" key="1">
    <source>
        <dbReference type="EMBL" id="NHM14747.1"/>
    </source>
</evidence>
<dbReference type="Proteomes" id="UP000636394">
    <property type="component" value="Unassembled WGS sequence"/>
</dbReference>
<sequence>MHPGLLVIGGFLLGTVGVKAAKSRPVHQVCVRAAACGLECKGYVEHVVDEAKAQCDDIMAEAKALRAEEDAAHDVDDTIIEEAAEESKEPEE</sequence>
<keyword evidence="2" id="KW-1185">Reference proteome</keyword>
<comment type="caution">
    <text evidence="1">The sequence shown here is derived from an EMBL/GenBank/DDBJ whole genome shotgun (WGS) entry which is preliminary data.</text>
</comment>
<name>A0ABX0IPG2_9ACTN</name>
<protein>
    <submittedName>
        <fullName evidence="1">DUF1490 family protein</fullName>
    </submittedName>
</protein>
<organism evidence="1 2">
    <name type="scientific">Xiamenia xianingshaonis</name>
    <dbReference type="NCBI Taxonomy" id="2682776"/>
    <lineage>
        <taxon>Bacteria</taxon>
        <taxon>Bacillati</taxon>
        <taxon>Actinomycetota</taxon>
        <taxon>Coriobacteriia</taxon>
        <taxon>Eggerthellales</taxon>
        <taxon>Eggerthellaceae</taxon>
        <taxon>Xiamenia</taxon>
    </lineage>
</organism>
<dbReference type="EMBL" id="WPCR01000011">
    <property type="protein sequence ID" value="NHM14747.1"/>
    <property type="molecule type" value="Genomic_DNA"/>
</dbReference>